<organism evidence="2 3">
    <name type="scientific">Eiseniibacteriota bacterium</name>
    <dbReference type="NCBI Taxonomy" id="2212470"/>
    <lineage>
        <taxon>Bacteria</taxon>
        <taxon>Candidatus Eiseniibacteriota</taxon>
    </lineage>
</organism>
<sequence>MVALALAPGAGADNRPGTERSPRNPIGEAFPLVFDSESIWLDVVGDSLEVRGTFTLLCRTPIEESIPLFFPLPVDSLLGGARMVSLAFRDDAGAAVPTHWEELPNAPGVRWWVPPCWGDSIVAEVVYRQQIKTEYARYILTTARLWGRPLRWAGFEIRLPPGAEPLEFSYPFERRSEGGEVYYAYEVRDFFPDRDIVVRWRR</sequence>
<accession>A0A948W786</accession>
<proteinExistence type="predicted"/>
<comment type="caution">
    <text evidence="2">The sequence shown here is derived from an EMBL/GenBank/DDBJ whole genome shotgun (WGS) entry which is preliminary data.</text>
</comment>
<reference evidence="2" key="1">
    <citation type="submission" date="2021-05" db="EMBL/GenBank/DDBJ databases">
        <title>Energy efficiency and biological interactions define the core microbiome of deep oligotrophic groundwater.</title>
        <authorList>
            <person name="Mehrshad M."/>
            <person name="Lopez-Fernandez M."/>
            <person name="Bell E."/>
            <person name="Bernier-Latmani R."/>
            <person name="Bertilsson S."/>
            <person name="Dopson M."/>
        </authorList>
    </citation>
    <scope>NUCLEOTIDE SEQUENCE</scope>
    <source>
        <strain evidence="2">Modern_marine.mb.64</strain>
    </source>
</reference>
<evidence type="ECO:0000256" key="1">
    <source>
        <dbReference type="SAM" id="MobiDB-lite"/>
    </source>
</evidence>
<evidence type="ECO:0000313" key="2">
    <source>
        <dbReference type="EMBL" id="MBU2691975.1"/>
    </source>
</evidence>
<evidence type="ECO:0000313" key="3">
    <source>
        <dbReference type="Proteomes" id="UP000777784"/>
    </source>
</evidence>
<dbReference type="AlphaFoldDB" id="A0A948W786"/>
<name>A0A948W786_UNCEI</name>
<feature type="region of interest" description="Disordered" evidence="1">
    <location>
        <begin position="1"/>
        <end position="24"/>
    </location>
</feature>
<dbReference type="Proteomes" id="UP000777784">
    <property type="component" value="Unassembled WGS sequence"/>
</dbReference>
<protein>
    <submittedName>
        <fullName evidence="2">Uncharacterized protein</fullName>
    </submittedName>
</protein>
<gene>
    <name evidence="2" type="ORF">KJ970_13730</name>
</gene>
<dbReference type="EMBL" id="JAHJDP010000078">
    <property type="protein sequence ID" value="MBU2691975.1"/>
    <property type="molecule type" value="Genomic_DNA"/>
</dbReference>